<evidence type="ECO:0000256" key="6">
    <source>
        <dbReference type="ARBA" id="ARBA00022958"/>
    </source>
</evidence>
<keyword evidence="9 13" id="KW-0472">Membrane</keyword>
<feature type="region of interest" description="Disordered" evidence="12">
    <location>
        <begin position="1"/>
        <end position="26"/>
    </location>
</feature>
<evidence type="ECO:0000256" key="8">
    <source>
        <dbReference type="ARBA" id="ARBA00023065"/>
    </source>
</evidence>
<organism evidence="15 16">
    <name type="scientific">Symbiodinium microadriaticum</name>
    <name type="common">Dinoflagellate</name>
    <name type="synonym">Zooxanthella microadriatica</name>
    <dbReference type="NCBI Taxonomy" id="2951"/>
    <lineage>
        <taxon>Eukaryota</taxon>
        <taxon>Sar</taxon>
        <taxon>Alveolata</taxon>
        <taxon>Dinophyceae</taxon>
        <taxon>Suessiales</taxon>
        <taxon>Symbiodiniaceae</taxon>
        <taxon>Symbiodinium</taxon>
    </lineage>
</organism>
<evidence type="ECO:0000256" key="7">
    <source>
        <dbReference type="ARBA" id="ARBA00022989"/>
    </source>
</evidence>
<dbReference type="EMBL" id="LSRX01000872">
    <property type="protein sequence ID" value="OLP87229.1"/>
    <property type="molecule type" value="Genomic_DNA"/>
</dbReference>
<dbReference type="SUPFAM" id="SSF81324">
    <property type="entry name" value="Voltage-gated potassium channels"/>
    <property type="match status" value="1"/>
</dbReference>
<keyword evidence="6" id="KW-0630">Potassium</keyword>
<feature type="transmembrane region" description="Helical" evidence="13">
    <location>
        <begin position="288"/>
        <end position="311"/>
    </location>
</feature>
<name>A0A1Q9CWG5_SYMMI</name>
<dbReference type="GO" id="GO:0001508">
    <property type="term" value="P:action potential"/>
    <property type="evidence" value="ECO:0007669"/>
    <property type="project" value="TreeGrafter"/>
</dbReference>
<evidence type="ECO:0000256" key="11">
    <source>
        <dbReference type="SAM" id="Coils"/>
    </source>
</evidence>
<keyword evidence="10" id="KW-0407">Ion channel</keyword>
<evidence type="ECO:0000256" key="13">
    <source>
        <dbReference type="SAM" id="Phobius"/>
    </source>
</evidence>
<evidence type="ECO:0000256" key="3">
    <source>
        <dbReference type="ARBA" id="ARBA00022538"/>
    </source>
</evidence>
<feature type="compositionally biased region" description="Low complexity" evidence="12">
    <location>
        <begin position="237"/>
        <end position="248"/>
    </location>
</feature>
<evidence type="ECO:0000256" key="12">
    <source>
        <dbReference type="SAM" id="MobiDB-lite"/>
    </source>
</evidence>
<evidence type="ECO:0000256" key="4">
    <source>
        <dbReference type="ARBA" id="ARBA00022692"/>
    </source>
</evidence>
<evidence type="ECO:0000313" key="16">
    <source>
        <dbReference type="Proteomes" id="UP000186817"/>
    </source>
</evidence>
<dbReference type="GO" id="GO:0008076">
    <property type="term" value="C:voltage-gated potassium channel complex"/>
    <property type="evidence" value="ECO:0007669"/>
    <property type="project" value="InterPro"/>
</dbReference>
<evidence type="ECO:0000256" key="9">
    <source>
        <dbReference type="ARBA" id="ARBA00023136"/>
    </source>
</evidence>
<dbReference type="OrthoDB" id="312411at2759"/>
<dbReference type="Gene3D" id="1.10.287.70">
    <property type="match status" value="1"/>
</dbReference>
<comment type="caution">
    <text evidence="15">The sequence shown here is derived from an EMBL/GenBank/DDBJ whole genome shotgun (WGS) entry which is preliminary data.</text>
</comment>
<gene>
    <name evidence="15" type="primary">KCNQ2</name>
    <name evidence="15" type="ORF">AK812_SmicGene31576</name>
</gene>
<dbReference type="InterPro" id="IPR028325">
    <property type="entry name" value="VG_K_chnl"/>
</dbReference>
<dbReference type="Pfam" id="PF00520">
    <property type="entry name" value="Ion_trans"/>
    <property type="match status" value="1"/>
</dbReference>
<feature type="transmembrane region" description="Helical" evidence="13">
    <location>
        <begin position="431"/>
        <end position="453"/>
    </location>
</feature>
<feature type="coiled-coil region" evidence="11">
    <location>
        <begin position="544"/>
        <end position="578"/>
    </location>
</feature>
<comment type="subcellular location">
    <subcellularLocation>
        <location evidence="1">Membrane</location>
        <topology evidence="1">Multi-pass membrane protein</topology>
    </subcellularLocation>
</comment>
<feature type="transmembrane region" description="Helical" evidence="13">
    <location>
        <begin position="492"/>
        <end position="518"/>
    </location>
</feature>
<protein>
    <submittedName>
        <fullName evidence="15">Potassium voltage-gated channel subfamily KQT member 2</fullName>
    </submittedName>
</protein>
<keyword evidence="3" id="KW-0633">Potassium transport</keyword>
<reference evidence="15 16" key="1">
    <citation type="submission" date="2016-02" db="EMBL/GenBank/DDBJ databases">
        <title>Genome analysis of coral dinoflagellate symbionts highlights evolutionary adaptations to a symbiotic lifestyle.</title>
        <authorList>
            <person name="Aranda M."/>
            <person name="Li Y."/>
            <person name="Liew Y.J."/>
            <person name="Baumgarten S."/>
            <person name="Simakov O."/>
            <person name="Wilson M."/>
            <person name="Piel J."/>
            <person name="Ashoor H."/>
            <person name="Bougouffa S."/>
            <person name="Bajic V.B."/>
            <person name="Ryu T."/>
            <person name="Ravasi T."/>
            <person name="Bayer T."/>
            <person name="Micklem G."/>
            <person name="Kim H."/>
            <person name="Bhak J."/>
            <person name="Lajeunesse T.C."/>
            <person name="Voolstra C.R."/>
        </authorList>
    </citation>
    <scope>NUCLEOTIDE SEQUENCE [LARGE SCALE GENOMIC DNA]</scope>
    <source>
        <strain evidence="15 16">CCMP2467</strain>
    </source>
</reference>
<keyword evidence="5" id="KW-0631">Potassium channel</keyword>
<evidence type="ECO:0000256" key="1">
    <source>
        <dbReference type="ARBA" id="ARBA00004141"/>
    </source>
</evidence>
<dbReference type="InterPro" id="IPR005821">
    <property type="entry name" value="Ion_trans_dom"/>
</dbReference>
<dbReference type="GO" id="GO:0005249">
    <property type="term" value="F:voltage-gated potassium channel activity"/>
    <property type="evidence" value="ECO:0007669"/>
    <property type="project" value="InterPro"/>
</dbReference>
<keyword evidence="4 13" id="KW-0812">Transmembrane</keyword>
<keyword evidence="16" id="KW-1185">Reference proteome</keyword>
<accession>A0A1Q9CWG5</accession>
<evidence type="ECO:0000256" key="10">
    <source>
        <dbReference type="ARBA" id="ARBA00023303"/>
    </source>
</evidence>
<proteinExistence type="predicted"/>
<keyword evidence="2" id="KW-0813">Transport</keyword>
<keyword evidence="8" id="KW-0406">Ion transport</keyword>
<keyword evidence="11" id="KW-0175">Coiled coil</keyword>
<evidence type="ECO:0000313" key="15">
    <source>
        <dbReference type="EMBL" id="OLP87229.1"/>
    </source>
</evidence>
<dbReference type="PRINTS" id="PR01333">
    <property type="entry name" value="2POREKCHANEL"/>
</dbReference>
<dbReference type="PANTHER" id="PTHR11537">
    <property type="entry name" value="VOLTAGE-GATED POTASSIUM CHANNEL"/>
    <property type="match status" value="1"/>
</dbReference>
<dbReference type="InterPro" id="IPR003280">
    <property type="entry name" value="2pore_dom_K_chnl"/>
</dbReference>
<dbReference type="PANTHER" id="PTHR11537:SF254">
    <property type="entry name" value="POTASSIUM VOLTAGE-GATED CHANNEL PROTEIN SHAB"/>
    <property type="match status" value="1"/>
</dbReference>
<feature type="region of interest" description="Disordered" evidence="12">
    <location>
        <begin position="183"/>
        <end position="254"/>
    </location>
</feature>
<keyword evidence="7 13" id="KW-1133">Transmembrane helix</keyword>
<dbReference type="PRINTS" id="PR00169">
    <property type="entry name" value="KCHANNEL"/>
</dbReference>
<evidence type="ECO:0000259" key="14">
    <source>
        <dbReference type="Pfam" id="PF00520"/>
    </source>
</evidence>
<feature type="domain" description="Ion transport" evidence="14">
    <location>
        <begin position="300"/>
        <end position="522"/>
    </location>
</feature>
<evidence type="ECO:0000256" key="5">
    <source>
        <dbReference type="ARBA" id="ARBA00022826"/>
    </source>
</evidence>
<evidence type="ECO:0000256" key="2">
    <source>
        <dbReference type="ARBA" id="ARBA00022448"/>
    </source>
</evidence>
<dbReference type="AlphaFoldDB" id="A0A1Q9CWG5"/>
<dbReference type="Proteomes" id="UP000186817">
    <property type="component" value="Unassembled WGS sequence"/>
</dbReference>
<sequence>MRPQVPRHGQGNKEKRRHRKEPVLTPVPVSCEQHQLDELLYVKVRDRGIDYVAMKEPPSDPPLPWASLFEDILRQPLATLPDWLPELHRQMDRKTFWGLVGGFGLFKGFQRSLGLKAQEPAPNPLKLEKIFDEPDASQKEEFAHDVLCMAMVGRDPSQTRESLNRKVEEYLDRRDPQRMADLKKIGGDPDEGFDSDKPCNFRCRGTGAPGRRSLRSAETLGTGIEMASPSREDSSDTETGGTPGPGSEEWPDDALQGRNNRDWCRFWVWAFLTAQLHPTPGRNHKPALVLWICASMYQLIMACAVVFLLVLDSTTQVTVTTDAYWWCELVLTFVWSIEYLLRLWSCVENSAIVPASDLRRCGVRVKAALHPLMLVDLVSLASLVIDLQIDSNQLRGFGALRMLRVFTLLRLERDWRICNPLIQVLVKESKLLGGAVAIALTLLVCVSVIMFYVEAPENPKFGSVADCLWWGTTALTTVGYGDLYPESPMGRLVASITAFLGIGLFALPAGIITTGFRLEEERRLHRKLSVPLDDGSPAGETEFQLELLRSIQRLERKLEGLEGKLQDVHGEIQSLRVERDRHKLTSALQPPRTTREVCEMFYALLGAHKLESDVFSVLRPGSLLGLWEWFIALSNEDLSSADKSWTQQSQITGYKGLEETARDYVAACPRYLGRTPSYIEFGEDVPGPYLRVRFEESDDGIYRWRQNIAEADLAFDSLAVEGAPGEWSHVVPCHYKRVASKMSEEVFLVLYIIELAIFQKLPYYFLREEEQEEKDEKGSVVTVTYVWYKTLQGEVYYRLARQVNAPFRFKVMLSGPIPVPVRMREGHSTPPETVVQYEPLTLSEELEDEFHRLGATSDTLEILKEVEMDQMPQNAAGQIPASIRVAALRCMSHMLQAFGFGGSWFKAAFLLDRCTASNQFQLEQLPLTCVCVARIVLKLASSISLPLGSERCPAINLIKEFATWMEFTHNVVTTEVSDRALCLHEKEVLLALDWQVECPCVEHWSCLYFTRFGILAGREFQASIQQMQAKVLMFARAMVMCFPMTKEVSQRTLAMGLFSLSFVNDGLLPVSSFKPAGISASGWSALFAATQPRPRGAPEGELPQCRLPAAMTMRIMDMISLAVNEEPDTLRGSAGVVVEALGETIRQIEGMQVEGGA</sequence>